<evidence type="ECO:0000313" key="2">
    <source>
        <dbReference type="EMBL" id="OXB21535.1"/>
    </source>
</evidence>
<dbReference type="Proteomes" id="UP000180252">
    <property type="component" value="Unassembled WGS sequence"/>
</dbReference>
<evidence type="ECO:0000313" key="4">
    <source>
        <dbReference type="Proteomes" id="UP000198319"/>
    </source>
</evidence>
<dbReference type="Proteomes" id="UP000198319">
    <property type="component" value="Unassembled WGS sequence"/>
</dbReference>
<keyword evidence="4" id="KW-1185">Reference proteome</keyword>
<proteinExistence type="predicted"/>
<dbReference type="STRING" id="1278819.BHE19_16575"/>
<dbReference type="EMBL" id="MIKE01000026">
    <property type="protein sequence ID" value="OHT43950.1"/>
    <property type="molecule type" value="Genomic_DNA"/>
</dbReference>
<dbReference type="EMBL" id="MUHG01000003">
    <property type="protein sequence ID" value="OXB21535.1"/>
    <property type="molecule type" value="Genomic_DNA"/>
</dbReference>
<reference evidence="1" key="2">
    <citation type="submission" date="2016-09" db="EMBL/GenBank/DDBJ databases">
        <authorList>
            <person name="Capua I."/>
            <person name="De Benedictis P."/>
            <person name="Joannis T."/>
            <person name="Lombin L.H."/>
            <person name="Cattoli G."/>
        </authorList>
    </citation>
    <scope>NUCLEOTIDE SEQUENCE [LARGE SCALE GENOMIC DNA]</scope>
    <source>
        <strain evidence="1">MSU</strain>
    </source>
</reference>
<reference evidence="2 4" key="3">
    <citation type="submission" date="2016-11" db="EMBL/GenBank/DDBJ databases">
        <title>Whole genomes of Flavobacteriaceae.</title>
        <authorList>
            <person name="Stine C."/>
            <person name="Li C."/>
            <person name="Tadesse D."/>
        </authorList>
    </citation>
    <scope>NUCLEOTIDE SEQUENCE [LARGE SCALE GENOMIC DNA]</scope>
    <source>
        <strain evidence="2 4">ATCC BAA-2541</strain>
    </source>
</reference>
<protein>
    <submittedName>
        <fullName evidence="1">Uncharacterized protein</fullName>
    </submittedName>
</protein>
<evidence type="ECO:0000313" key="1">
    <source>
        <dbReference type="EMBL" id="OHT43950.1"/>
    </source>
</evidence>
<dbReference type="AlphaFoldDB" id="A0A1S1J2F7"/>
<organism evidence="1 3">
    <name type="scientific">Flavobacterium tructae</name>
    <dbReference type="NCBI Taxonomy" id="1114873"/>
    <lineage>
        <taxon>Bacteria</taxon>
        <taxon>Pseudomonadati</taxon>
        <taxon>Bacteroidota</taxon>
        <taxon>Flavobacteriia</taxon>
        <taxon>Flavobacteriales</taxon>
        <taxon>Flavobacteriaceae</taxon>
        <taxon>Flavobacterium</taxon>
    </lineage>
</organism>
<evidence type="ECO:0000313" key="3">
    <source>
        <dbReference type="Proteomes" id="UP000180252"/>
    </source>
</evidence>
<gene>
    <name evidence="2" type="ORF">B0A71_03245</name>
    <name evidence="1" type="ORF">BHE19_16575</name>
</gene>
<accession>A0A1S1J2F7</accession>
<sequence length="65" mass="7198">MEFSSPIFILVSIIPSVNINELTGLRAAVVKVNVELILRDVLLAEKKFLEKGLAEDFAQLENGKN</sequence>
<reference evidence="3" key="1">
    <citation type="submission" date="2016-09" db="EMBL/GenBank/DDBJ databases">
        <authorList>
            <person name="Chen S."/>
            <person name="Walker E."/>
        </authorList>
    </citation>
    <scope>NUCLEOTIDE SEQUENCE [LARGE SCALE GENOMIC DNA]</scope>
    <source>
        <strain evidence="3">MSU</strain>
    </source>
</reference>
<comment type="caution">
    <text evidence="1">The sequence shown here is derived from an EMBL/GenBank/DDBJ whole genome shotgun (WGS) entry which is preliminary data.</text>
</comment>
<dbReference type="RefSeq" id="WP_070908366.1">
    <property type="nucleotide sequence ID" value="NZ_MIKE01000026.1"/>
</dbReference>
<name>A0A1S1J2F7_9FLAO</name>